<dbReference type="OrthoDB" id="5376138at2759"/>
<feature type="transmembrane region" description="Helical" evidence="6">
    <location>
        <begin position="407"/>
        <end position="426"/>
    </location>
</feature>
<sequence length="585" mass="63279">MNGHESPPSPTATTSAQSWHDEAATCVPSPAETPRSTTYPTDSSTEKQTKVHTDEVDGPLTVTTSHLSGVAATQLEMLLHSSVRQHGHPAHVGAGKGEEGVLEERMTVDLGNGPEEAVIVEWRKDDPECPYNWSSTRKAATTLAVCYLTSLTAVNATSTGVMAEWGIPWFNTTHEGYIVGGFCYLFAVAITPLVLAPMSELFGRNVIYHVTSTINALLFIPPIFSHSYSGLLAARWFQGMVSSVGNSMVGGSIADIYRAADRGPMMNVFAIFIFAGQAFGGVCFGWIGMKLGIRWCYGIQGIAAALSCLVNFAVLRETRSDVILARRAARLTKETGQKHVTAAELQKKSLKQLFIVALRPLQYLCTEPIVTAMSLWVGFAWGCVFLGTSSVLLVFGQYGWNSGLRGTAEICTLIGGILGFISNYHAEYLYARAAARAPDGRAAPEVRLYWAATGGLLFPLCMFGFAWTGQPHIHWAVPAVFLCLSYWGIYIMYSSVFNYLADAYETYSSSAQAAQSFSRNVFSSIFPLFATAMYTHLGYPVASTVAASIGLVLAAAPIALVFYGKKLRQKSKVASAIWASESEGK</sequence>
<dbReference type="Pfam" id="PF07690">
    <property type="entry name" value="MFS_1"/>
    <property type="match status" value="1"/>
</dbReference>
<feature type="transmembrane region" description="Helical" evidence="6">
    <location>
        <begin position="447"/>
        <end position="467"/>
    </location>
</feature>
<feature type="transmembrane region" description="Helical" evidence="6">
    <location>
        <begin position="269"/>
        <end position="289"/>
    </location>
</feature>
<organism evidence="7 8">
    <name type="scientific">Apiotrichum porosum</name>
    <dbReference type="NCBI Taxonomy" id="105984"/>
    <lineage>
        <taxon>Eukaryota</taxon>
        <taxon>Fungi</taxon>
        <taxon>Dikarya</taxon>
        <taxon>Basidiomycota</taxon>
        <taxon>Agaricomycotina</taxon>
        <taxon>Tremellomycetes</taxon>
        <taxon>Trichosporonales</taxon>
        <taxon>Trichosporonaceae</taxon>
        <taxon>Apiotrichum</taxon>
    </lineage>
</organism>
<keyword evidence="2 6" id="KW-0812">Transmembrane</keyword>
<dbReference type="Gene3D" id="1.20.1250.20">
    <property type="entry name" value="MFS general substrate transporter like domains"/>
    <property type="match status" value="1"/>
</dbReference>
<evidence type="ECO:0000256" key="3">
    <source>
        <dbReference type="ARBA" id="ARBA00022989"/>
    </source>
</evidence>
<feature type="transmembrane region" description="Helical" evidence="6">
    <location>
        <begin position="295"/>
        <end position="315"/>
    </location>
</feature>
<evidence type="ECO:0008006" key="9">
    <source>
        <dbReference type="Google" id="ProtNLM"/>
    </source>
</evidence>
<evidence type="ECO:0000256" key="6">
    <source>
        <dbReference type="SAM" id="Phobius"/>
    </source>
</evidence>
<reference evidence="7 8" key="1">
    <citation type="submission" date="2018-11" db="EMBL/GenBank/DDBJ databases">
        <title>Genome sequence of Apiotrichum porosum DSM 27194.</title>
        <authorList>
            <person name="Aliyu H."/>
            <person name="Gorte O."/>
            <person name="Ochsenreither K."/>
        </authorList>
    </citation>
    <scope>NUCLEOTIDE SEQUENCE [LARGE SCALE GENOMIC DNA]</scope>
    <source>
        <strain evidence="7 8">DSM 27194</strain>
    </source>
</reference>
<dbReference type="GeneID" id="39586274"/>
<dbReference type="InterPro" id="IPR011701">
    <property type="entry name" value="MFS"/>
</dbReference>
<evidence type="ECO:0000313" key="7">
    <source>
        <dbReference type="EMBL" id="RSH78816.1"/>
    </source>
</evidence>
<keyword evidence="8" id="KW-1185">Reference proteome</keyword>
<proteinExistence type="predicted"/>
<dbReference type="GO" id="GO:0005886">
    <property type="term" value="C:plasma membrane"/>
    <property type="evidence" value="ECO:0007669"/>
    <property type="project" value="TreeGrafter"/>
</dbReference>
<feature type="transmembrane region" description="Helical" evidence="6">
    <location>
        <begin position="206"/>
        <end position="224"/>
    </location>
</feature>
<dbReference type="Proteomes" id="UP000279236">
    <property type="component" value="Unassembled WGS sequence"/>
</dbReference>
<dbReference type="STRING" id="105984.A0A427XIY4"/>
<feature type="transmembrane region" description="Helical" evidence="6">
    <location>
        <begin position="176"/>
        <end position="194"/>
    </location>
</feature>
<name>A0A427XIY4_9TREE</name>
<accession>A0A427XIY4</accession>
<feature type="region of interest" description="Disordered" evidence="5">
    <location>
        <begin position="1"/>
        <end position="61"/>
    </location>
</feature>
<comment type="caution">
    <text evidence="7">The sequence shown here is derived from an EMBL/GenBank/DDBJ whole genome shotgun (WGS) entry which is preliminary data.</text>
</comment>
<evidence type="ECO:0000256" key="1">
    <source>
        <dbReference type="ARBA" id="ARBA00004141"/>
    </source>
</evidence>
<dbReference type="SUPFAM" id="SSF103473">
    <property type="entry name" value="MFS general substrate transporter"/>
    <property type="match status" value="1"/>
</dbReference>
<dbReference type="PANTHER" id="PTHR23502:SF134">
    <property type="entry name" value="MAJOR FACILITATOR SUPERFAMILY (MFS) PROFILE DOMAIN-CONTAINING PROTEIN-RELATED"/>
    <property type="match status" value="1"/>
</dbReference>
<keyword evidence="3 6" id="KW-1133">Transmembrane helix</keyword>
<evidence type="ECO:0000256" key="5">
    <source>
        <dbReference type="SAM" id="MobiDB-lite"/>
    </source>
</evidence>
<feature type="compositionally biased region" description="Basic and acidic residues" evidence="5">
    <location>
        <begin position="44"/>
        <end position="55"/>
    </location>
</feature>
<protein>
    <recommendedName>
        <fullName evidence="9">Major facilitator superfamily (MFS) profile domain-containing protein</fullName>
    </recommendedName>
</protein>
<comment type="subcellular location">
    <subcellularLocation>
        <location evidence="1">Membrane</location>
        <topology evidence="1">Multi-pass membrane protein</topology>
    </subcellularLocation>
</comment>
<dbReference type="EMBL" id="RSCE01000011">
    <property type="protein sequence ID" value="RSH78816.1"/>
    <property type="molecule type" value="Genomic_DNA"/>
</dbReference>
<evidence type="ECO:0000256" key="4">
    <source>
        <dbReference type="ARBA" id="ARBA00023136"/>
    </source>
</evidence>
<feature type="transmembrane region" description="Helical" evidence="6">
    <location>
        <begin position="545"/>
        <end position="563"/>
    </location>
</feature>
<dbReference type="InterPro" id="IPR036259">
    <property type="entry name" value="MFS_trans_sf"/>
</dbReference>
<dbReference type="PANTHER" id="PTHR23502">
    <property type="entry name" value="MAJOR FACILITATOR SUPERFAMILY"/>
    <property type="match status" value="1"/>
</dbReference>
<gene>
    <name evidence="7" type="ORF">EHS24_001731</name>
</gene>
<evidence type="ECO:0000256" key="2">
    <source>
        <dbReference type="ARBA" id="ARBA00022692"/>
    </source>
</evidence>
<dbReference type="RefSeq" id="XP_028473963.1">
    <property type="nucleotide sequence ID" value="XM_028617500.1"/>
</dbReference>
<dbReference type="GO" id="GO:0022857">
    <property type="term" value="F:transmembrane transporter activity"/>
    <property type="evidence" value="ECO:0007669"/>
    <property type="project" value="InterPro"/>
</dbReference>
<feature type="compositionally biased region" description="Polar residues" evidence="5">
    <location>
        <begin position="34"/>
        <end position="43"/>
    </location>
</feature>
<dbReference type="AlphaFoldDB" id="A0A427XIY4"/>
<feature type="transmembrane region" description="Helical" evidence="6">
    <location>
        <begin position="473"/>
        <end position="500"/>
    </location>
</feature>
<feature type="transmembrane region" description="Helical" evidence="6">
    <location>
        <begin position="369"/>
        <end position="395"/>
    </location>
</feature>
<evidence type="ECO:0000313" key="8">
    <source>
        <dbReference type="Proteomes" id="UP000279236"/>
    </source>
</evidence>
<feature type="transmembrane region" description="Helical" evidence="6">
    <location>
        <begin position="236"/>
        <end position="257"/>
    </location>
</feature>
<keyword evidence="4 6" id="KW-0472">Membrane</keyword>
<feature type="transmembrane region" description="Helical" evidence="6">
    <location>
        <begin position="521"/>
        <end position="539"/>
    </location>
</feature>